<dbReference type="Pfam" id="PF00378">
    <property type="entry name" value="ECH_1"/>
    <property type="match status" value="1"/>
</dbReference>
<dbReference type="GO" id="GO:0006635">
    <property type="term" value="P:fatty acid beta-oxidation"/>
    <property type="evidence" value="ECO:0007669"/>
    <property type="project" value="TreeGrafter"/>
</dbReference>
<dbReference type="AlphaFoldDB" id="A0A433XKM2"/>
<dbReference type="Proteomes" id="UP000281547">
    <property type="component" value="Unassembled WGS sequence"/>
</dbReference>
<organism evidence="1 2">
    <name type="scientific">Arsenicitalea aurantiaca</name>
    <dbReference type="NCBI Taxonomy" id="1783274"/>
    <lineage>
        <taxon>Bacteria</taxon>
        <taxon>Pseudomonadati</taxon>
        <taxon>Pseudomonadota</taxon>
        <taxon>Alphaproteobacteria</taxon>
        <taxon>Hyphomicrobiales</taxon>
        <taxon>Devosiaceae</taxon>
        <taxon>Arsenicitalea</taxon>
    </lineage>
</organism>
<evidence type="ECO:0000313" key="1">
    <source>
        <dbReference type="EMBL" id="RUT34558.1"/>
    </source>
</evidence>
<dbReference type="SUPFAM" id="SSF52096">
    <property type="entry name" value="ClpP/crotonase"/>
    <property type="match status" value="1"/>
</dbReference>
<dbReference type="GO" id="GO:0004300">
    <property type="term" value="F:enoyl-CoA hydratase activity"/>
    <property type="evidence" value="ECO:0007669"/>
    <property type="project" value="UniProtKB-EC"/>
</dbReference>
<protein>
    <submittedName>
        <fullName evidence="1">Enoyl-CoA hydratase</fullName>
        <ecNumber evidence="1">4.2.1.17</ecNumber>
    </submittedName>
</protein>
<evidence type="ECO:0000313" key="2">
    <source>
        <dbReference type="Proteomes" id="UP000281547"/>
    </source>
</evidence>
<dbReference type="RefSeq" id="WP_127186677.1">
    <property type="nucleotide sequence ID" value="NZ_RZNJ01000001.1"/>
</dbReference>
<sequence>MSAPSTTLEIAGNVAHIRFDNPAAYNALTGQMWREMRDHARAIAADPSIRVVTFRGVGGKAFVSGTDISGFAKFTDGSDGIAYEHGIDDCMAAVDELPVTSIAIIDGWAVGGGLNIAAACDFRIATKDARFGSPIGRTLGNCLSPMSLQRIGGAVGVPVAKRMVLLGEIIGAEELHKSGFLLDAVERDALDERVAEICVRAAENAPLTTRATKEMLRRMSLENLPEADDIVSQVYGSEDFRRGVEIFLSRTKALPEWQGR</sequence>
<dbReference type="PANTHER" id="PTHR11941">
    <property type="entry name" value="ENOYL-COA HYDRATASE-RELATED"/>
    <property type="match status" value="1"/>
</dbReference>
<dbReference type="PANTHER" id="PTHR11941:SF54">
    <property type="entry name" value="ENOYL-COA HYDRATASE, MITOCHONDRIAL"/>
    <property type="match status" value="1"/>
</dbReference>
<dbReference type="InterPro" id="IPR001753">
    <property type="entry name" value="Enoyl-CoA_hydra/iso"/>
</dbReference>
<dbReference type="CDD" id="cd06558">
    <property type="entry name" value="crotonase-like"/>
    <property type="match status" value="1"/>
</dbReference>
<reference evidence="1 2" key="1">
    <citation type="journal article" date="2016" name="Int. J. Syst. Evol. Microbiol.">
        <title>Arsenicitalea aurantiaca gen. nov., sp. nov., a new member of the family Hyphomicrobiaceae, isolated from high-arsenic sediment.</title>
        <authorList>
            <person name="Mu Y."/>
            <person name="Zhou L."/>
            <person name="Zeng X.C."/>
            <person name="Liu L."/>
            <person name="Pan Y."/>
            <person name="Chen X."/>
            <person name="Wang J."/>
            <person name="Li S."/>
            <person name="Li W.J."/>
            <person name="Wang Y."/>
        </authorList>
    </citation>
    <scope>NUCLEOTIDE SEQUENCE [LARGE SCALE GENOMIC DNA]</scope>
    <source>
        <strain evidence="1 2">42-50</strain>
    </source>
</reference>
<dbReference type="EC" id="4.2.1.17" evidence="1"/>
<gene>
    <name evidence="1" type="ORF">EMQ25_00920</name>
</gene>
<comment type="caution">
    <text evidence="1">The sequence shown here is derived from an EMBL/GenBank/DDBJ whole genome shotgun (WGS) entry which is preliminary data.</text>
</comment>
<name>A0A433XKM2_9HYPH</name>
<proteinExistence type="predicted"/>
<dbReference type="InterPro" id="IPR029045">
    <property type="entry name" value="ClpP/crotonase-like_dom_sf"/>
</dbReference>
<dbReference type="OrthoDB" id="9795727at2"/>
<accession>A0A433XKM2</accession>
<dbReference type="Gene3D" id="3.90.226.10">
    <property type="entry name" value="2-enoyl-CoA Hydratase, Chain A, domain 1"/>
    <property type="match status" value="1"/>
</dbReference>
<dbReference type="NCBIfam" id="NF004796">
    <property type="entry name" value="PRK06144.1"/>
    <property type="match status" value="1"/>
</dbReference>
<keyword evidence="1" id="KW-0456">Lyase</keyword>
<dbReference type="EMBL" id="RZNJ01000001">
    <property type="protein sequence ID" value="RUT34558.1"/>
    <property type="molecule type" value="Genomic_DNA"/>
</dbReference>
<keyword evidence="2" id="KW-1185">Reference proteome</keyword>